<evidence type="ECO:0000313" key="6">
    <source>
        <dbReference type="Proteomes" id="UP000323300"/>
    </source>
</evidence>
<dbReference type="Pfam" id="PF13412">
    <property type="entry name" value="HTH_24"/>
    <property type="match status" value="1"/>
</dbReference>
<evidence type="ECO:0000256" key="2">
    <source>
        <dbReference type="ARBA" id="ARBA00023125"/>
    </source>
</evidence>
<dbReference type="SUPFAM" id="SSF46785">
    <property type="entry name" value="Winged helix' DNA-binding domain"/>
    <property type="match status" value="1"/>
</dbReference>
<evidence type="ECO:0000256" key="1">
    <source>
        <dbReference type="ARBA" id="ARBA00023015"/>
    </source>
</evidence>
<dbReference type="GO" id="GO:0043565">
    <property type="term" value="F:sequence-specific DNA binding"/>
    <property type="evidence" value="ECO:0007669"/>
    <property type="project" value="InterPro"/>
</dbReference>
<dbReference type="RefSeq" id="WP_149757169.1">
    <property type="nucleotide sequence ID" value="NZ_BSPE01000002.1"/>
</dbReference>
<keyword evidence="3" id="KW-0804">Transcription</keyword>
<gene>
    <name evidence="5" type="ORF">SAMN04488498_10188</name>
</gene>
<dbReference type="PROSITE" id="PS00519">
    <property type="entry name" value="HTH_ASNC_1"/>
    <property type="match status" value="1"/>
</dbReference>
<dbReference type="CDD" id="cd00090">
    <property type="entry name" value="HTH_ARSR"/>
    <property type="match status" value="1"/>
</dbReference>
<name>A0A1I3UZ17_9HYPH</name>
<evidence type="ECO:0000259" key="4">
    <source>
        <dbReference type="PROSITE" id="PS50956"/>
    </source>
</evidence>
<dbReference type="InterPro" id="IPR011991">
    <property type="entry name" value="ArsR-like_HTH"/>
</dbReference>
<dbReference type="PROSITE" id="PS50956">
    <property type="entry name" value="HTH_ASNC_2"/>
    <property type="match status" value="1"/>
</dbReference>
<dbReference type="InterPro" id="IPR000485">
    <property type="entry name" value="AsnC-type_HTH_dom"/>
</dbReference>
<dbReference type="FunFam" id="1.10.10.10:FF:000186">
    <property type="entry name" value="AsnC family transcriptional regulator"/>
    <property type="match status" value="1"/>
</dbReference>
<dbReference type="GO" id="GO:0006355">
    <property type="term" value="P:regulation of DNA-templated transcription"/>
    <property type="evidence" value="ECO:0007669"/>
    <property type="project" value="UniProtKB-ARBA"/>
</dbReference>
<dbReference type="InterPro" id="IPR019888">
    <property type="entry name" value="Tscrpt_reg_AsnC-like"/>
</dbReference>
<keyword evidence="6" id="KW-1185">Reference proteome</keyword>
<dbReference type="Pfam" id="PF01037">
    <property type="entry name" value="AsnC_trans_reg"/>
    <property type="match status" value="1"/>
</dbReference>
<dbReference type="GO" id="GO:0043200">
    <property type="term" value="P:response to amino acid"/>
    <property type="evidence" value="ECO:0007669"/>
    <property type="project" value="TreeGrafter"/>
</dbReference>
<dbReference type="Gene3D" id="1.10.10.10">
    <property type="entry name" value="Winged helix-like DNA-binding domain superfamily/Winged helix DNA-binding domain"/>
    <property type="match status" value="1"/>
</dbReference>
<feature type="domain" description="HTH asnC-type" evidence="4">
    <location>
        <begin position="6"/>
        <end position="69"/>
    </location>
</feature>
<dbReference type="InterPro" id="IPR019885">
    <property type="entry name" value="Tscrpt_reg_HTH_AsnC-type_CS"/>
</dbReference>
<dbReference type="InterPro" id="IPR036390">
    <property type="entry name" value="WH_DNA-bd_sf"/>
</dbReference>
<accession>A0A1I3UZ17</accession>
<proteinExistence type="predicted"/>
<dbReference type="EMBL" id="FOSL01000001">
    <property type="protein sequence ID" value="SFJ88130.1"/>
    <property type="molecule type" value="Genomic_DNA"/>
</dbReference>
<dbReference type="SMART" id="SM00344">
    <property type="entry name" value="HTH_ASNC"/>
    <property type="match status" value="1"/>
</dbReference>
<dbReference type="InterPro" id="IPR019887">
    <property type="entry name" value="Tscrpt_reg_AsnC/Lrp_C"/>
</dbReference>
<dbReference type="Proteomes" id="UP000323300">
    <property type="component" value="Unassembled WGS sequence"/>
</dbReference>
<dbReference type="GO" id="GO:0005829">
    <property type="term" value="C:cytosol"/>
    <property type="evidence" value="ECO:0007669"/>
    <property type="project" value="TreeGrafter"/>
</dbReference>
<keyword evidence="1" id="KW-0805">Transcription regulation</keyword>
<dbReference type="PANTHER" id="PTHR30154">
    <property type="entry name" value="LEUCINE-RESPONSIVE REGULATORY PROTEIN"/>
    <property type="match status" value="1"/>
</dbReference>
<dbReference type="PRINTS" id="PR00033">
    <property type="entry name" value="HTHASNC"/>
</dbReference>
<dbReference type="Gene3D" id="3.30.70.920">
    <property type="match status" value="1"/>
</dbReference>
<sequence length="155" mass="17209">MAEVAVDETDLRILKALQRDGRLSNVELAEAVNLSPSPCLRRTKRMQEEGVIRGYRVDIDRNAVELGLTVFVGFKVLQHTRENADRLSAALDEIPEVVSCFMVSGEDDFLAEVVVKDLAAYERLLSERLLTLPMVAGIRSNFALRSIKTAAPLPL</sequence>
<keyword evidence="2" id="KW-0238">DNA-binding</keyword>
<organism evidence="5 6">
    <name type="scientific">Neomesorhizobium albiziae</name>
    <dbReference type="NCBI Taxonomy" id="335020"/>
    <lineage>
        <taxon>Bacteria</taxon>
        <taxon>Pseudomonadati</taxon>
        <taxon>Pseudomonadota</taxon>
        <taxon>Alphaproteobacteria</taxon>
        <taxon>Hyphomicrobiales</taxon>
        <taxon>Phyllobacteriaceae</taxon>
        <taxon>Neomesorhizobium</taxon>
    </lineage>
</organism>
<evidence type="ECO:0000313" key="5">
    <source>
        <dbReference type="EMBL" id="SFJ88130.1"/>
    </source>
</evidence>
<evidence type="ECO:0000256" key="3">
    <source>
        <dbReference type="ARBA" id="ARBA00023163"/>
    </source>
</evidence>
<protein>
    <submittedName>
        <fullName evidence="5">Transcriptional regulator, AsnC family</fullName>
    </submittedName>
</protein>
<dbReference type="InterPro" id="IPR036388">
    <property type="entry name" value="WH-like_DNA-bd_sf"/>
</dbReference>
<dbReference type="OrthoDB" id="9811243at2"/>
<dbReference type="AlphaFoldDB" id="A0A1I3UZ17"/>
<dbReference type="PANTHER" id="PTHR30154:SF34">
    <property type="entry name" value="TRANSCRIPTIONAL REGULATOR AZLB"/>
    <property type="match status" value="1"/>
</dbReference>
<reference evidence="5 6" key="1">
    <citation type="submission" date="2016-10" db="EMBL/GenBank/DDBJ databases">
        <authorList>
            <person name="Varghese N."/>
            <person name="Submissions S."/>
        </authorList>
    </citation>
    <scope>NUCLEOTIDE SEQUENCE [LARGE SCALE GENOMIC DNA]</scope>
    <source>
        <strain evidence="5 6">DSM 21822</strain>
    </source>
</reference>